<dbReference type="AlphaFoldDB" id="C5NNN7"/>
<protein>
    <submittedName>
        <fullName evidence="2">Uncharacterized protein</fullName>
    </submittedName>
</protein>
<gene>
    <name evidence="2" type="primary">K0159D02-11</name>
</gene>
<proteinExistence type="predicted"/>
<feature type="region of interest" description="Disordered" evidence="1">
    <location>
        <begin position="80"/>
        <end position="101"/>
    </location>
</feature>
<organism evidence="2">
    <name type="scientific">Oryza sativa subsp. indica</name>
    <name type="common">Rice</name>
    <dbReference type="NCBI Taxonomy" id="39946"/>
    <lineage>
        <taxon>Eukaryota</taxon>
        <taxon>Viridiplantae</taxon>
        <taxon>Streptophyta</taxon>
        <taxon>Embryophyta</taxon>
        <taxon>Tracheophyta</taxon>
        <taxon>Spermatophyta</taxon>
        <taxon>Magnoliopsida</taxon>
        <taxon>Liliopsida</taxon>
        <taxon>Poales</taxon>
        <taxon>Poaceae</taxon>
        <taxon>BOP clade</taxon>
        <taxon>Oryzoideae</taxon>
        <taxon>Oryzeae</taxon>
        <taxon>Oryzinae</taxon>
        <taxon>Oryza</taxon>
        <taxon>Oryza sativa</taxon>
    </lineage>
</organism>
<accession>C5NNN7</accession>
<evidence type="ECO:0000313" key="2">
    <source>
        <dbReference type="EMBL" id="BAH79976.1"/>
    </source>
</evidence>
<reference evidence="2" key="2">
    <citation type="journal article" date="2011" name="Plant Physiol.">
        <title>Developing rice with high yield under phosphorus deficiency: Pup1 sequence to application.</title>
        <authorList>
            <person name="Chin J.H."/>
            <person name="Gamuyao R."/>
            <person name="Dalid C."/>
            <person name="Bustamam M."/>
            <person name="Prasetiyono J."/>
            <person name="Moeljopawiro S."/>
            <person name="Wissuwa M."/>
            <person name="Heuer S."/>
        </authorList>
    </citation>
    <scope>NUCLEOTIDE SEQUENCE</scope>
</reference>
<name>C5NNN7_ORYSI</name>
<evidence type="ECO:0000256" key="1">
    <source>
        <dbReference type="SAM" id="MobiDB-lite"/>
    </source>
</evidence>
<reference evidence="2" key="1">
    <citation type="journal article" date="2009" name="Plant Biotechnol. J.">
        <title>Comparative sequence analyses of the major quantitative trait locus phosphorus uptake 1 (Pup1) reveal a complex genetic structure.</title>
        <authorList>
            <person name="Heuer S."/>
            <person name="Lu X."/>
            <person name="Chin J.H."/>
            <person name="Pariasca-Tanaka J."/>
            <person name="Kanamori H."/>
            <person name="Matsumoto T."/>
            <person name="De Leon T."/>
            <person name="Ulat V.J."/>
            <person name="Ismail A.M."/>
            <person name="Yano M."/>
            <person name="Wissuwa M."/>
        </authorList>
    </citation>
    <scope>NUCLEOTIDE SEQUENCE</scope>
</reference>
<dbReference type="EMBL" id="AB458444">
    <property type="protein sequence ID" value="BAH79976.1"/>
    <property type="molecule type" value="Genomic_DNA"/>
</dbReference>
<feature type="compositionally biased region" description="Polar residues" evidence="1">
    <location>
        <begin position="80"/>
        <end position="92"/>
    </location>
</feature>
<reference evidence="2" key="3">
    <citation type="journal article" date="2012" name="Nature">
        <title>The protein kinase Pstol1 from traditional rice confers tolerance of phosphorus deficiency.</title>
        <authorList>
            <person name="Gamuyao R."/>
            <person name="Chin J.H."/>
            <person name="Pariasca-Tanaka J."/>
            <person name="Pesaresi P."/>
            <person name="Catausan S."/>
            <person name="Dalid C."/>
            <person name="Slamet-Loedin I."/>
            <person name="Tecson-Mendoza E.M."/>
            <person name="Wissuwa M."/>
            <person name="Heuer S."/>
        </authorList>
    </citation>
    <scope>NUCLEOTIDE SEQUENCE</scope>
</reference>
<sequence>MAGRVAIVGAGGCGGACREARFLCAGCASGVETRVSVEGFSGCSGATKLATSWGLNLGGGGGRRAGDEFEDVLRDAGVTTTTHASMTNLSTAPPQPPDAAH</sequence>